<dbReference type="RefSeq" id="WP_311535302.1">
    <property type="nucleotide sequence ID" value="NZ_JAVRHQ010000015.1"/>
</dbReference>
<protein>
    <recommendedName>
        <fullName evidence="3">Lipoprotein</fullName>
    </recommendedName>
</protein>
<reference evidence="1 2" key="1">
    <citation type="submission" date="2023-09" db="EMBL/GenBank/DDBJ databases">
        <authorList>
            <person name="Rey-Velasco X."/>
        </authorList>
    </citation>
    <scope>NUCLEOTIDE SEQUENCE [LARGE SCALE GENOMIC DNA]</scope>
    <source>
        <strain evidence="1 2">F363</strain>
    </source>
</reference>
<keyword evidence="2" id="KW-1185">Reference proteome</keyword>
<gene>
    <name evidence="1" type="ORF">RM553_12650</name>
</gene>
<name>A0ABU3CBH4_9FLAO</name>
<sequence>MFVSKIKIGIKDVIIVVLAVLLFLSRCGRESDDPETSTETTITEKVLTEVDSSSVPGIKDREPEEVSVLETPQHVEVVPEPEKLSPEEKKLVKPAFRYRDTTSFGNATVYSDILSEGRILKLDLKTSIDHLERTIETTKKTTSNAGGLFLSPSVSYAPVIGLEALEVNLNFIKGNIGFGFGGFYNIRSNTPGIKIIFHKKLF</sequence>
<evidence type="ECO:0000313" key="2">
    <source>
        <dbReference type="Proteomes" id="UP001262889"/>
    </source>
</evidence>
<proteinExistence type="predicted"/>
<dbReference type="Proteomes" id="UP001262889">
    <property type="component" value="Unassembled WGS sequence"/>
</dbReference>
<accession>A0ABU3CBH4</accession>
<evidence type="ECO:0000313" key="1">
    <source>
        <dbReference type="EMBL" id="MDT0643684.1"/>
    </source>
</evidence>
<organism evidence="1 2">
    <name type="scientific">Autumnicola tepida</name>
    <dbReference type="NCBI Taxonomy" id="3075595"/>
    <lineage>
        <taxon>Bacteria</taxon>
        <taxon>Pseudomonadati</taxon>
        <taxon>Bacteroidota</taxon>
        <taxon>Flavobacteriia</taxon>
        <taxon>Flavobacteriales</taxon>
        <taxon>Flavobacteriaceae</taxon>
        <taxon>Autumnicola</taxon>
    </lineage>
</organism>
<dbReference type="EMBL" id="JAVRHQ010000015">
    <property type="protein sequence ID" value="MDT0643684.1"/>
    <property type="molecule type" value="Genomic_DNA"/>
</dbReference>
<evidence type="ECO:0008006" key="3">
    <source>
        <dbReference type="Google" id="ProtNLM"/>
    </source>
</evidence>
<comment type="caution">
    <text evidence="1">The sequence shown here is derived from an EMBL/GenBank/DDBJ whole genome shotgun (WGS) entry which is preliminary data.</text>
</comment>